<evidence type="ECO:0000256" key="1">
    <source>
        <dbReference type="SAM" id="MobiDB-lite"/>
    </source>
</evidence>
<dbReference type="Proteomes" id="UP000335636">
    <property type="component" value="Unassembled WGS sequence"/>
</dbReference>
<evidence type="ECO:0000313" key="3">
    <source>
        <dbReference type="Proteomes" id="UP000335636"/>
    </source>
</evidence>
<keyword evidence="3" id="KW-1185">Reference proteome</keyword>
<comment type="caution">
    <text evidence="2">The sequence shown here is derived from an EMBL/GenBank/DDBJ whole genome shotgun (WGS) entry which is preliminary data.</text>
</comment>
<proteinExistence type="predicted"/>
<evidence type="ECO:0000313" key="2">
    <source>
        <dbReference type="EMBL" id="VTJ88140.1"/>
    </source>
</evidence>
<dbReference type="AlphaFoldDB" id="A0A5E4D3F7"/>
<feature type="region of interest" description="Disordered" evidence="1">
    <location>
        <begin position="1"/>
        <end position="80"/>
    </location>
</feature>
<name>A0A5E4D3F7_MARMO</name>
<gene>
    <name evidence="2" type="ORF">MONAX_5E031433</name>
</gene>
<sequence>RPLHPGGARPSGDPAGLQGDRGRTSSLPGLIPLRVEQVETEGHGHTRATTPVDHTDPCGPTDSVVDHTGPSMSGVSTRNLEANCEHRAVLVETRPMAAVLRTPGGRQVDTGSGAPDLEHLASLPEGSKVKAASWAAAGGLAPALPRTQLQRLRVPKKKPGESIPGKR</sequence>
<feature type="compositionally biased region" description="Polar residues" evidence="1">
    <location>
        <begin position="70"/>
        <end position="80"/>
    </location>
</feature>
<feature type="non-terminal residue" evidence="2">
    <location>
        <position position="1"/>
    </location>
</feature>
<reference evidence="2" key="1">
    <citation type="submission" date="2019-04" db="EMBL/GenBank/DDBJ databases">
        <authorList>
            <person name="Alioto T."/>
            <person name="Alioto T."/>
        </authorList>
    </citation>
    <scope>NUCLEOTIDE SEQUENCE [LARGE SCALE GENOMIC DNA]</scope>
</reference>
<feature type="non-terminal residue" evidence="2">
    <location>
        <position position="167"/>
    </location>
</feature>
<protein>
    <submittedName>
        <fullName evidence="2">Uncharacterized protein</fullName>
    </submittedName>
</protein>
<dbReference type="EMBL" id="CABDUW010002828">
    <property type="protein sequence ID" value="VTJ88140.1"/>
    <property type="molecule type" value="Genomic_DNA"/>
</dbReference>
<organism evidence="2 3">
    <name type="scientific">Marmota monax</name>
    <name type="common">Woodchuck</name>
    <dbReference type="NCBI Taxonomy" id="9995"/>
    <lineage>
        <taxon>Eukaryota</taxon>
        <taxon>Metazoa</taxon>
        <taxon>Chordata</taxon>
        <taxon>Craniata</taxon>
        <taxon>Vertebrata</taxon>
        <taxon>Euteleostomi</taxon>
        <taxon>Mammalia</taxon>
        <taxon>Eutheria</taxon>
        <taxon>Euarchontoglires</taxon>
        <taxon>Glires</taxon>
        <taxon>Rodentia</taxon>
        <taxon>Sciuromorpha</taxon>
        <taxon>Sciuridae</taxon>
        <taxon>Xerinae</taxon>
        <taxon>Marmotini</taxon>
        <taxon>Marmota</taxon>
    </lineage>
</organism>
<feature type="region of interest" description="Disordered" evidence="1">
    <location>
        <begin position="146"/>
        <end position="167"/>
    </location>
</feature>
<accession>A0A5E4D3F7</accession>
<feature type="region of interest" description="Disordered" evidence="1">
    <location>
        <begin position="100"/>
        <end position="122"/>
    </location>
</feature>